<dbReference type="RefSeq" id="WP_092560800.1">
    <property type="nucleotide sequence ID" value="NZ_FOYZ01000008.1"/>
</dbReference>
<protein>
    <submittedName>
        <fullName evidence="1">Uncharacterized protein</fullName>
    </submittedName>
</protein>
<dbReference type="OrthoDB" id="2086300at2"/>
<organism evidence="1 2">
    <name type="scientific">Anaeromicropila populeti</name>
    <dbReference type="NCBI Taxonomy" id="37658"/>
    <lineage>
        <taxon>Bacteria</taxon>
        <taxon>Bacillati</taxon>
        <taxon>Bacillota</taxon>
        <taxon>Clostridia</taxon>
        <taxon>Lachnospirales</taxon>
        <taxon>Lachnospiraceae</taxon>
        <taxon>Anaeromicropila</taxon>
    </lineage>
</organism>
<gene>
    <name evidence="1" type="ORF">SAMN05661086_02254</name>
</gene>
<evidence type="ECO:0000313" key="1">
    <source>
        <dbReference type="EMBL" id="SFR87165.1"/>
    </source>
</evidence>
<evidence type="ECO:0000313" key="2">
    <source>
        <dbReference type="Proteomes" id="UP000199659"/>
    </source>
</evidence>
<accession>A0A1I6K7D3</accession>
<dbReference type="STRING" id="37658.SAMN05661086_02254"/>
<dbReference type="AlphaFoldDB" id="A0A1I6K7D3"/>
<sequence length="176" mass="20772">MKYFVAELDKNYAHAPQVINWFPDFQVEKLHKDTQYEIPFRTSLKIKPDPEVEFTDIISYPCFGVSELVYQILQKFEPNTIVKEMMVYDSKNQKVNLYYIPILEEVDCLTEQSVFNMDHSLLKKIVINENKIRDKSLFHLAGVKNHYTIMRLDLAEALLRRNVKGLTLLEIEVIQD</sequence>
<keyword evidence="2" id="KW-1185">Reference proteome</keyword>
<proteinExistence type="predicted"/>
<reference evidence="1 2" key="1">
    <citation type="submission" date="2016-10" db="EMBL/GenBank/DDBJ databases">
        <authorList>
            <person name="de Groot N.N."/>
        </authorList>
    </citation>
    <scope>NUCLEOTIDE SEQUENCE [LARGE SCALE GENOMIC DNA]</scope>
    <source>
        <strain evidence="1 2">743A</strain>
    </source>
</reference>
<dbReference type="EMBL" id="FOYZ01000008">
    <property type="protein sequence ID" value="SFR87165.1"/>
    <property type="molecule type" value="Genomic_DNA"/>
</dbReference>
<dbReference type="Proteomes" id="UP000199659">
    <property type="component" value="Unassembled WGS sequence"/>
</dbReference>
<name>A0A1I6K7D3_9FIRM</name>